<dbReference type="Proteomes" id="UP000033935">
    <property type="component" value="Unassembled WGS sequence"/>
</dbReference>
<name>A0A0G0Q1W3_9BACT</name>
<reference evidence="1 2" key="1">
    <citation type="journal article" date="2015" name="Nature">
        <title>rRNA introns, odd ribosomes, and small enigmatic genomes across a large radiation of phyla.</title>
        <authorList>
            <person name="Brown C.T."/>
            <person name="Hug L.A."/>
            <person name="Thomas B.C."/>
            <person name="Sharon I."/>
            <person name="Castelle C.J."/>
            <person name="Singh A."/>
            <person name="Wilkins M.J."/>
            <person name="Williams K.H."/>
            <person name="Banfield J.F."/>
        </authorList>
    </citation>
    <scope>NUCLEOTIDE SEQUENCE [LARGE SCALE GENOMIC DNA]</scope>
</reference>
<evidence type="ECO:0000313" key="2">
    <source>
        <dbReference type="Proteomes" id="UP000033935"/>
    </source>
</evidence>
<dbReference type="AlphaFoldDB" id="A0A0G0Q1W3"/>
<protein>
    <submittedName>
        <fullName evidence="1">Uncharacterized protein</fullName>
    </submittedName>
</protein>
<evidence type="ECO:0000313" key="1">
    <source>
        <dbReference type="EMBL" id="KKR04430.1"/>
    </source>
</evidence>
<sequence>FELNFVSAAHTMDEINAAAEASVEFLSIRT</sequence>
<accession>A0A0G0Q1W3</accession>
<comment type="caution">
    <text evidence="1">The sequence shown here is derived from an EMBL/GenBank/DDBJ whole genome shotgun (WGS) entry which is preliminary data.</text>
</comment>
<organism evidence="1 2">
    <name type="scientific">Candidatus Uhrbacteria bacterium GW2011_GWF2_39_13</name>
    <dbReference type="NCBI Taxonomy" id="1618995"/>
    <lineage>
        <taxon>Bacteria</taxon>
        <taxon>Candidatus Uhriibacteriota</taxon>
    </lineage>
</organism>
<feature type="non-terminal residue" evidence="1">
    <location>
        <position position="1"/>
    </location>
</feature>
<gene>
    <name evidence="1" type="ORF">UT30_C0008G0052</name>
</gene>
<dbReference type="EMBL" id="LBWG01000008">
    <property type="protein sequence ID" value="KKR04430.1"/>
    <property type="molecule type" value="Genomic_DNA"/>
</dbReference>
<proteinExistence type="predicted"/>